<protein>
    <submittedName>
        <fullName evidence="1">Gag protein</fullName>
    </submittedName>
</protein>
<reference evidence="1 2" key="1">
    <citation type="journal article" date="2017" name="Genome Biol. Evol.">
        <title>Phytophthora megakarya and P. palmivora, closely related causal agents of cacao black pod rot, underwent increases in genome sizes and gene numbers by different mechanisms.</title>
        <authorList>
            <person name="Ali S.S."/>
            <person name="Shao J."/>
            <person name="Lary D.J."/>
            <person name="Kronmiller B."/>
            <person name="Shen D."/>
            <person name="Strem M.D."/>
            <person name="Amoako-Attah I."/>
            <person name="Akrofi A.Y."/>
            <person name="Begoude B.A."/>
            <person name="Ten Hoopen G.M."/>
            <person name="Coulibaly K."/>
            <person name="Kebe B.I."/>
            <person name="Melnick R.L."/>
            <person name="Guiltinan M.J."/>
            <person name="Tyler B.M."/>
            <person name="Meinhardt L.W."/>
            <person name="Bailey B.A."/>
        </authorList>
    </citation>
    <scope>NUCLEOTIDE SEQUENCE [LARGE SCALE GENOMIC DNA]</scope>
    <source>
        <strain evidence="2">sbr112.9</strain>
    </source>
</reference>
<keyword evidence="2" id="KW-1185">Reference proteome</keyword>
<accession>A0A2P4YVU8</accession>
<dbReference type="Proteomes" id="UP000237271">
    <property type="component" value="Unassembled WGS sequence"/>
</dbReference>
<dbReference type="AlphaFoldDB" id="A0A2P4YVU8"/>
<comment type="caution">
    <text evidence="1">The sequence shown here is derived from an EMBL/GenBank/DDBJ whole genome shotgun (WGS) entry which is preliminary data.</text>
</comment>
<proteinExistence type="predicted"/>
<name>A0A2P4YVU8_9STRA</name>
<organism evidence="1 2">
    <name type="scientific">Phytophthora palmivora</name>
    <dbReference type="NCBI Taxonomy" id="4796"/>
    <lineage>
        <taxon>Eukaryota</taxon>
        <taxon>Sar</taxon>
        <taxon>Stramenopiles</taxon>
        <taxon>Oomycota</taxon>
        <taxon>Peronosporomycetes</taxon>
        <taxon>Peronosporales</taxon>
        <taxon>Peronosporaceae</taxon>
        <taxon>Phytophthora</taxon>
    </lineage>
</organism>
<gene>
    <name evidence="1" type="ORF">PHPALM_29</name>
</gene>
<sequence length="63" mass="7162">MVGINSPKIPAATPEEQIERNEAFDTYEAPVNELNAALPKPLTGRVRSFEGKEEENFQFWPEK</sequence>
<dbReference type="EMBL" id="NCKW01000002">
    <property type="protein sequence ID" value="POM81935.1"/>
    <property type="molecule type" value="Genomic_DNA"/>
</dbReference>
<evidence type="ECO:0000313" key="2">
    <source>
        <dbReference type="Proteomes" id="UP000237271"/>
    </source>
</evidence>
<evidence type="ECO:0000313" key="1">
    <source>
        <dbReference type="EMBL" id="POM81935.1"/>
    </source>
</evidence>